<organism evidence="2 3">
    <name type="scientific">Bifidobacterium adolescentis</name>
    <dbReference type="NCBI Taxonomy" id="1680"/>
    <lineage>
        <taxon>Bacteria</taxon>
        <taxon>Bacillati</taxon>
        <taxon>Actinomycetota</taxon>
        <taxon>Actinomycetes</taxon>
        <taxon>Bifidobacteriales</taxon>
        <taxon>Bifidobacteriaceae</taxon>
        <taxon>Bifidobacterium</taxon>
    </lineage>
</organism>
<reference evidence="2 3" key="1">
    <citation type="journal article" date="2016" name="Sci. Rep.">
        <title>Evaluation of genetic diversity among strains of the human gut commensal Bifidobacterium adolescentis.</title>
        <authorList>
            <person name="Duranti S."/>
            <person name="Milani C."/>
            <person name="Lugli G.A."/>
            <person name="Mancabelli L."/>
            <person name="Turroni F."/>
            <person name="Ferrario C."/>
            <person name="Mangifesta M."/>
            <person name="Viappiani A."/>
            <person name="Sanchez B."/>
            <person name="Margolles A."/>
            <person name="van Sinderen D."/>
            <person name="Ventura M."/>
        </authorList>
    </citation>
    <scope>NUCLEOTIDE SEQUENCE [LARGE SCALE GENOMIC DNA]</scope>
    <source>
        <strain evidence="2 3">AD2-8</strain>
    </source>
</reference>
<dbReference type="Pfam" id="PF03374">
    <property type="entry name" value="ANT"/>
    <property type="match status" value="1"/>
</dbReference>
<dbReference type="InterPro" id="IPR005039">
    <property type="entry name" value="Ant_C"/>
</dbReference>
<dbReference type="Pfam" id="PF02498">
    <property type="entry name" value="Bro-N"/>
    <property type="match status" value="1"/>
</dbReference>
<dbReference type="PANTHER" id="PTHR36180:SF2">
    <property type="entry name" value="BRO FAMILY PROTEIN"/>
    <property type="match status" value="1"/>
</dbReference>
<evidence type="ECO:0000259" key="1">
    <source>
        <dbReference type="PROSITE" id="PS51750"/>
    </source>
</evidence>
<sequence>MNNEIQSLEFEGNKVRTAQDENGNPLFCGTDVAQVLGYANPAKAVINHCKGFPIRKPLETAGGIQQVRFISEGDLYRLITSSKLPAAERFEKWVYDEVLPSIRRHGGYMAGQERMTPEQMALASLKWLQSKVDEQAKKLKAQEGKVLFANAVESAKTSILVGDLAKILKGNGVDIGQKRLFAWLREHGWLIKAKGSSWNMPTQKSMDLGLFEIKETTVTHADGHTTINKTPKVTGKGQTYFTNLFLKPTLEAGA</sequence>
<name>A0A1X2ZM44_BIFAD</name>
<dbReference type="GO" id="GO:0003677">
    <property type="term" value="F:DNA binding"/>
    <property type="evidence" value="ECO:0007669"/>
    <property type="project" value="InterPro"/>
</dbReference>
<dbReference type="PROSITE" id="PS51750">
    <property type="entry name" value="BRO_N"/>
    <property type="match status" value="1"/>
</dbReference>
<dbReference type="EMBL" id="LNKF01000002">
    <property type="protein sequence ID" value="OSG95507.1"/>
    <property type="molecule type" value="Genomic_DNA"/>
</dbReference>
<accession>A0A1X2ZM44</accession>
<dbReference type="RefSeq" id="WP_085408260.1">
    <property type="nucleotide sequence ID" value="NZ_LNKF01000002.1"/>
</dbReference>
<evidence type="ECO:0000313" key="3">
    <source>
        <dbReference type="Proteomes" id="UP000193664"/>
    </source>
</evidence>
<dbReference type="AlphaFoldDB" id="A0A1X2ZM44"/>
<dbReference type="Proteomes" id="UP000193664">
    <property type="component" value="Unassembled WGS sequence"/>
</dbReference>
<proteinExistence type="predicted"/>
<comment type="caution">
    <text evidence="2">The sequence shown here is derived from an EMBL/GenBank/DDBJ whole genome shotgun (WGS) entry which is preliminary data.</text>
</comment>
<feature type="domain" description="Bro-N" evidence="1">
    <location>
        <begin position="2"/>
        <end position="106"/>
    </location>
</feature>
<protein>
    <submittedName>
        <fullName evidence="2">Antirepressor</fullName>
    </submittedName>
</protein>
<dbReference type="InterPro" id="IPR003497">
    <property type="entry name" value="BRO_N_domain"/>
</dbReference>
<dbReference type="SMART" id="SM01040">
    <property type="entry name" value="Bro-N"/>
    <property type="match status" value="1"/>
</dbReference>
<dbReference type="PANTHER" id="PTHR36180">
    <property type="entry name" value="DNA-BINDING PROTEIN-RELATED-RELATED"/>
    <property type="match status" value="1"/>
</dbReference>
<gene>
    <name evidence="2" type="ORF">AD0028_0747</name>
</gene>
<evidence type="ECO:0000313" key="2">
    <source>
        <dbReference type="EMBL" id="OSG95507.1"/>
    </source>
</evidence>